<evidence type="ECO:0000313" key="1">
    <source>
        <dbReference type="EMBL" id="QAB15884.1"/>
    </source>
</evidence>
<gene>
    <name evidence="1" type="ORF">EPV75_09460</name>
</gene>
<dbReference type="InterPro" id="IPR029033">
    <property type="entry name" value="His_PPase_superfam"/>
</dbReference>
<dbReference type="KEGG" id="htr:EPV75_09460"/>
<organism evidence="1 2">
    <name type="scientific">Hydrogenovibrio thermophilus</name>
    <dbReference type="NCBI Taxonomy" id="265883"/>
    <lineage>
        <taxon>Bacteria</taxon>
        <taxon>Pseudomonadati</taxon>
        <taxon>Pseudomonadota</taxon>
        <taxon>Gammaproteobacteria</taxon>
        <taxon>Thiotrichales</taxon>
        <taxon>Piscirickettsiaceae</taxon>
        <taxon>Hydrogenovibrio</taxon>
    </lineage>
</organism>
<protein>
    <recommendedName>
        <fullName evidence="3">Histidine phosphatase family protein</fullName>
    </recommendedName>
</protein>
<evidence type="ECO:0000313" key="2">
    <source>
        <dbReference type="Proteomes" id="UP000285478"/>
    </source>
</evidence>
<dbReference type="Gene3D" id="3.40.50.1240">
    <property type="entry name" value="Phosphoglycerate mutase-like"/>
    <property type="match status" value="1"/>
</dbReference>
<accession>A0A410H4M9</accession>
<keyword evidence="2" id="KW-1185">Reference proteome</keyword>
<dbReference type="EMBL" id="CP035033">
    <property type="protein sequence ID" value="QAB15884.1"/>
    <property type="molecule type" value="Genomic_DNA"/>
</dbReference>
<dbReference type="RefSeq" id="WP_128385220.1">
    <property type="nucleotide sequence ID" value="NZ_CP035033.1"/>
</dbReference>
<reference evidence="1 2" key="1">
    <citation type="journal article" date="2018" name="Environ. Microbiol.">
        <title>Genomes of ubiquitous marine and hypersaline Hydrogenovibrio, Thiomicrorhabdus and Thiomicrospira spp. encode a diversity of mechanisms to sustain chemolithoautotrophy in heterogeneous environments.</title>
        <authorList>
            <person name="Scott K.M."/>
            <person name="Williams J."/>
            <person name="Porter C.M.B."/>
            <person name="Russel S."/>
            <person name="Harmer T.L."/>
            <person name="Paul J.H."/>
            <person name="Antonen K.M."/>
            <person name="Bridges M.K."/>
            <person name="Camper G.J."/>
            <person name="Campla C.K."/>
            <person name="Casella L.G."/>
            <person name="Chase E."/>
            <person name="Conrad J.W."/>
            <person name="Cruz M.C."/>
            <person name="Dunlap D.S."/>
            <person name="Duran L."/>
            <person name="Fahsbender E.M."/>
            <person name="Goldsmith D.B."/>
            <person name="Keeley R.F."/>
            <person name="Kondoff M.R."/>
            <person name="Kussy B.I."/>
            <person name="Lane M.K."/>
            <person name="Lawler S."/>
            <person name="Leigh B.A."/>
            <person name="Lewis C."/>
            <person name="Lostal L.M."/>
            <person name="Marking D."/>
            <person name="Mancera P.A."/>
            <person name="McClenthan E.C."/>
            <person name="McIntyre E.A."/>
            <person name="Mine J.A."/>
            <person name="Modi S."/>
            <person name="Moore B.D."/>
            <person name="Morgan W.A."/>
            <person name="Nelson K.M."/>
            <person name="Nguyen K.N."/>
            <person name="Ogburn N."/>
            <person name="Parrino D.G."/>
            <person name="Pedapudi A.D."/>
            <person name="Pelham R.P."/>
            <person name="Preece A.M."/>
            <person name="Rampersad E.A."/>
            <person name="Richardson J.C."/>
            <person name="Rodgers C.M."/>
            <person name="Schaffer B.L."/>
            <person name="Sheridan N.E."/>
            <person name="Solone M.R."/>
            <person name="Staley Z.R."/>
            <person name="Tabuchi M."/>
            <person name="Waide R.J."/>
            <person name="Wanjugi P.W."/>
            <person name="Young S."/>
            <person name="Clum A."/>
            <person name="Daum C."/>
            <person name="Huntemann M."/>
            <person name="Ivanova N."/>
            <person name="Kyrpides N."/>
            <person name="Mikhailova N."/>
            <person name="Palaniappan K."/>
            <person name="Pillay M."/>
            <person name="Reddy T.B.K."/>
            <person name="Shapiro N."/>
            <person name="Stamatis D."/>
            <person name="Varghese N."/>
            <person name="Woyke T."/>
            <person name="Boden R."/>
            <person name="Freyermuth S.K."/>
            <person name="Kerfeld C.A."/>
        </authorList>
    </citation>
    <scope>NUCLEOTIDE SEQUENCE [LARGE SCALE GENOMIC DNA]</scope>
    <source>
        <strain evidence="1 2">JR-2</strain>
    </source>
</reference>
<sequence length="238" mass="26922">MNEATHILAFLRHGEYHQKPNTPSALQHGALTTLGQQQAARAAEDVYHYAQAHGLRLHPEIDTSHSLRAWQTADALKQTLKRQAGFQGRIVEQKTLHERSVGALANLSVTEIEHILEQDPRVESPPLNWKSDSHYRLPVHGAESLLSAGERVAGHLNRTFASLAQTETQPTLKIVVGHGASFRHAAFLLGLLSFEDIAQKSMHHARPLYFEYRTRSQDWRHRHGEWKQRARANPSMID</sequence>
<evidence type="ECO:0008006" key="3">
    <source>
        <dbReference type="Google" id="ProtNLM"/>
    </source>
</evidence>
<proteinExistence type="predicted"/>
<dbReference type="AlphaFoldDB" id="A0A410H4M9"/>
<dbReference type="InterPro" id="IPR013078">
    <property type="entry name" value="His_Pase_superF_clade-1"/>
</dbReference>
<name>A0A410H4M9_9GAMM</name>
<dbReference type="Pfam" id="PF00300">
    <property type="entry name" value="His_Phos_1"/>
    <property type="match status" value="1"/>
</dbReference>
<dbReference type="Proteomes" id="UP000285478">
    <property type="component" value="Chromosome"/>
</dbReference>
<dbReference type="SUPFAM" id="SSF53254">
    <property type="entry name" value="Phosphoglycerate mutase-like"/>
    <property type="match status" value="1"/>
</dbReference>